<evidence type="ECO:0000313" key="4">
    <source>
        <dbReference type="Proteomes" id="UP000070578"/>
    </source>
</evidence>
<dbReference type="InterPro" id="IPR008258">
    <property type="entry name" value="Transglycosylase_SLT_dom_1"/>
</dbReference>
<gene>
    <name evidence="3" type="ORF">AWT59_3431</name>
</gene>
<proteinExistence type="predicted"/>
<reference evidence="3 4" key="2">
    <citation type="submission" date="2016-03" db="EMBL/GenBank/DDBJ databases">
        <title>New uncultured bacterium of the family Gallionellaceae from acid mine drainage: description and reconstruction of genome based on metagenomic analysis of microbial community.</title>
        <authorList>
            <person name="Kadnikov V."/>
            <person name="Ivasenko D."/>
            <person name="Beletsky A."/>
            <person name="Mardanov A."/>
            <person name="Danilova E."/>
            <person name="Pimenov N."/>
            <person name="Karnachuk O."/>
            <person name="Ravin N."/>
        </authorList>
    </citation>
    <scope>NUCLEOTIDE SEQUENCE [LARGE SCALE GENOMIC DNA]</scope>
    <source>
        <strain evidence="3">ShG14-8</strain>
    </source>
</reference>
<dbReference type="Proteomes" id="UP000070578">
    <property type="component" value="Unassembled WGS sequence"/>
</dbReference>
<comment type="caution">
    <text evidence="3">The sequence shown here is derived from an EMBL/GenBank/DDBJ whole genome shotgun (WGS) entry which is preliminary data.</text>
</comment>
<feature type="signal peptide" evidence="1">
    <location>
        <begin position="1"/>
        <end position="24"/>
    </location>
</feature>
<evidence type="ECO:0000259" key="2">
    <source>
        <dbReference type="Pfam" id="PF01464"/>
    </source>
</evidence>
<keyword evidence="1" id="KW-0732">Signal</keyword>
<feature type="chain" id="PRO_5007483811" evidence="1">
    <location>
        <begin position="25"/>
        <end position="137"/>
    </location>
</feature>
<feature type="domain" description="Transglycosylase SLT" evidence="2">
    <location>
        <begin position="29"/>
        <end position="126"/>
    </location>
</feature>
<organism evidence="3 4">
    <name type="scientific">Candidatus Gallionella acididurans</name>
    <dbReference type="NCBI Taxonomy" id="1796491"/>
    <lineage>
        <taxon>Bacteria</taxon>
        <taxon>Pseudomonadati</taxon>
        <taxon>Pseudomonadota</taxon>
        <taxon>Betaproteobacteria</taxon>
        <taxon>Nitrosomonadales</taxon>
        <taxon>Gallionellaceae</taxon>
        <taxon>Gallionella</taxon>
    </lineage>
</organism>
<protein>
    <submittedName>
        <fullName evidence="3">Lytic transglycosylase catalytic</fullName>
    </submittedName>
</protein>
<dbReference type="AlphaFoldDB" id="A0A139BN76"/>
<sequence>MRLNPSSLLLLSAAMLAFTNMSCAADLGCFAQASARYRVPEALLRAISRVESRGNPAALHVNKNGTTDIGHMQINSAWLPTLARYGIDQSRLSDPCINTNVGAWILANNFRRIGYQWKAVGAYNAISPVKAAIYTKK</sequence>
<evidence type="ECO:0000313" key="3">
    <source>
        <dbReference type="EMBL" id="KXS30444.1"/>
    </source>
</evidence>
<name>A0A139BN76_9PROT</name>
<evidence type="ECO:0000256" key="1">
    <source>
        <dbReference type="SAM" id="SignalP"/>
    </source>
</evidence>
<accession>A0A139BN76</accession>
<dbReference type="CDD" id="cd13400">
    <property type="entry name" value="LT_IagB-like"/>
    <property type="match status" value="1"/>
</dbReference>
<dbReference type="Gene3D" id="1.10.530.10">
    <property type="match status" value="1"/>
</dbReference>
<dbReference type="InterPro" id="IPR023346">
    <property type="entry name" value="Lysozyme-like_dom_sf"/>
</dbReference>
<dbReference type="EMBL" id="LSLI01000256">
    <property type="protein sequence ID" value="KXS30444.1"/>
    <property type="molecule type" value="Genomic_DNA"/>
</dbReference>
<dbReference type="Pfam" id="PF01464">
    <property type="entry name" value="SLT"/>
    <property type="match status" value="1"/>
</dbReference>
<dbReference type="SUPFAM" id="SSF53955">
    <property type="entry name" value="Lysozyme-like"/>
    <property type="match status" value="1"/>
</dbReference>
<reference evidence="3 4" key="1">
    <citation type="submission" date="2016-02" db="EMBL/GenBank/DDBJ databases">
        <authorList>
            <person name="Wen L."/>
            <person name="He K."/>
            <person name="Yang H."/>
        </authorList>
    </citation>
    <scope>NUCLEOTIDE SEQUENCE [LARGE SCALE GENOMIC DNA]</scope>
    <source>
        <strain evidence="3">ShG14-8</strain>
    </source>
</reference>